<proteinExistence type="predicted"/>
<dbReference type="RefSeq" id="WP_157414032.1">
    <property type="nucleotide sequence ID" value="NZ_BAAAMK010000004.1"/>
</dbReference>
<protein>
    <submittedName>
        <fullName evidence="3">SHOCT domain-containing protein</fullName>
    </submittedName>
</protein>
<accession>A0ABP5C8J3</accession>
<evidence type="ECO:0000313" key="4">
    <source>
        <dbReference type="Proteomes" id="UP001499954"/>
    </source>
</evidence>
<feature type="domain" description="SHOCT" evidence="2">
    <location>
        <begin position="102"/>
        <end position="129"/>
    </location>
</feature>
<reference evidence="4" key="1">
    <citation type="journal article" date="2019" name="Int. J. Syst. Evol. Microbiol.">
        <title>The Global Catalogue of Microorganisms (GCM) 10K type strain sequencing project: providing services to taxonomists for standard genome sequencing and annotation.</title>
        <authorList>
            <consortium name="The Broad Institute Genomics Platform"/>
            <consortium name="The Broad Institute Genome Sequencing Center for Infectious Disease"/>
            <person name="Wu L."/>
            <person name="Ma J."/>
        </authorList>
    </citation>
    <scope>NUCLEOTIDE SEQUENCE [LARGE SCALE GENOMIC DNA]</scope>
    <source>
        <strain evidence="4">JCM 13584</strain>
    </source>
</reference>
<evidence type="ECO:0000313" key="3">
    <source>
        <dbReference type="EMBL" id="GAA1958572.1"/>
    </source>
</evidence>
<name>A0ABP5C8J3_9MICO</name>
<sequence length="133" mass="15112">MDFWSNFWSIIWWFLWAFVFIAYLMILFSIVGDLFRDHKLSGWWKAIWIIFLIFVPFLTALIYLIARGQGMAERSQRDARQAQAAADDYIRQTAGTAASPSDEIAKAKGLLDSGAITAEEFAHLKSKALSQSA</sequence>
<comment type="caution">
    <text evidence="3">The sequence shown here is derived from an EMBL/GenBank/DDBJ whole genome shotgun (WGS) entry which is preliminary data.</text>
</comment>
<dbReference type="Proteomes" id="UP001499954">
    <property type="component" value="Unassembled WGS sequence"/>
</dbReference>
<keyword evidence="1" id="KW-1133">Transmembrane helix</keyword>
<gene>
    <name evidence="3" type="ORF">GCM10009717_26360</name>
</gene>
<feature type="transmembrane region" description="Helical" evidence="1">
    <location>
        <begin position="43"/>
        <end position="66"/>
    </location>
</feature>
<dbReference type="Pfam" id="PF09851">
    <property type="entry name" value="SHOCT"/>
    <property type="match status" value="1"/>
</dbReference>
<evidence type="ECO:0000256" key="1">
    <source>
        <dbReference type="SAM" id="Phobius"/>
    </source>
</evidence>
<evidence type="ECO:0000259" key="2">
    <source>
        <dbReference type="Pfam" id="PF09851"/>
    </source>
</evidence>
<keyword evidence="4" id="KW-1185">Reference proteome</keyword>
<dbReference type="InterPro" id="IPR018649">
    <property type="entry name" value="SHOCT"/>
</dbReference>
<dbReference type="EMBL" id="BAAAMK010000004">
    <property type="protein sequence ID" value="GAA1958572.1"/>
    <property type="molecule type" value="Genomic_DNA"/>
</dbReference>
<organism evidence="3 4">
    <name type="scientific">Agromyces allii</name>
    <dbReference type="NCBI Taxonomy" id="393607"/>
    <lineage>
        <taxon>Bacteria</taxon>
        <taxon>Bacillati</taxon>
        <taxon>Actinomycetota</taxon>
        <taxon>Actinomycetes</taxon>
        <taxon>Micrococcales</taxon>
        <taxon>Microbacteriaceae</taxon>
        <taxon>Agromyces</taxon>
    </lineage>
</organism>
<keyword evidence="1" id="KW-0812">Transmembrane</keyword>
<keyword evidence="1" id="KW-0472">Membrane</keyword>
<feature type="transmembrane region" description="Helical" evidence="1">
    <location>
        <begin position="7"/>
        <end position="31"/>
    </location>
</feature>